<name>A0A401REC3_CHIPU</name>
<keyword evidence="5" id="KW-0175">Coiled coil</keyword>
<keyword evidence="3" id="KW-0862">Zinc</keyword>
<dbReference type="InterPro" id="IPR013083">
    <property type="entry name" value="Znf_RING/FYVE/PHD"/>
</dbReference>
<dbReference type="Gene3D" id="3.30.40.10">
    <property type="entry name" value="Zinc/RING finger domain, C3HC4 (zinc finger)"/>
    <property type="match status" value="1"/>
</dbReference>
<evidence type="ECO:0000256" key="2">
    <source>
        <dbReference type="ARBA" id="ARBA00022771"/>
    </source>
</evidence>
<gene>
    <name evidence="8" type="ORF">chiPu_0020320</name>
</gene>
<dbReference type="InterPro" id="IPR001841">
    <property type="entry name" value="Znf_RING"/>
</dbReference>
<dbReference type="SUPFAM" id="SSF57845">
    <property type="entry name" value="B-box zinc-binding domain"/>
    <property type="match status" value="1"/>
</dbReference>
<dbReference type="GO" id="GO:0008270">
    <property type="term" value="F:zinc ion binding"/>
    <property type="evidence" value="ECO:0007669"/>
    <property type="project" value="UniProtKB-KW"/>
</dbReference>
<proteinExistence type="predicted"/>
<organism evidence="8 9">
    <name type="scientific">Chiloscyllium punctatum</name>
    <name type="common">Brownbanded bambooshark</name>
    <name type="synonym">Hemiscyllium punctatum</name>
    <dbReference type="NCBI Taxonomy" id="137246"/>
    <lineage>
        <taxon>Eukaryota</taxon>
        <taxon>Metazoa</taxon>
        <taxon>Chordata</taxon>
        <taxon>Craniata</taxon>
        <taxon>Vertebrata</taxon>
        <taxon>Chondrichthyes</taxon>
        <taxon>Elasmobranchii</taxon>
        <taxon>Galeomorphii</taxon>
        <taxon>Galeoidea</taxon>
        <taxon>Orectolobiformes</taxon>
        <taxon>Hemiscylliidae</taxon>
        <taxon>Chiloscyllium</taxon>
    </lineage>
</organism>
<reference evidence="8 9" key="1">
    <citation type="journal article" date="2018" name="Nat. Ecol. Evol.">
        <title>Shark genomes provide insights into elasmobranch evolution and the origin of vertebrates.</title>
        <authorList>
            <person name="Hara Y"/>
            <person name="Yamaguchi K"/>
            <person name="Onimaru K"/>
            <person name="Kadota M"/>
            <person name="Koyanagi M"/>
            <person name="Keeley SD"/>
            <person name="Tatsumi K"/>
            <person name="Tanaka K"/>
            <person name="Motone F"/>
            <person name="Kageyama Y"/>
            <person name="Nozu R"/>
            <person name="Adachi N"/>
            <person name="Nishimura O"/>
            <person name="Nakagawa R"/>
            <person name="Tanegashima C"/>
            <person name="Kiyatake I"/>
            <person name="Matsumoto R"/>
            <person name="Murakumo K"/>
            <person name="Nishida K"/>
            <person name="Terakita A"/>
            <person name="Kuratani S"/>
            <person name="Sato K"/>
            <person name="Hyodo S Kuraku.S."/>
        </authorList>
    </citation>
    <scope>NUCLEOTIDE SEQUENCE [LARGE SCALE GENOMIC DNA]</scope>
</reference>
<dbReference type="SUPFAM" id="SSF57850">
    <property type="entry name" value="RING/U-box"/>
    <property type="match status" value="1"/>
</dbReference>
<dbReference type="PANTHER" id="PTHR25465">
    <property type="entry name" value="B-BOX DOMAIN CONTAINING"/>
    <property type="match status" value="1"/>
</dbReference>
<dbReference type="Proteomes" id="UP000287033">
    <property type="component" value="Unassembled WGS sequence"/>
</dbReference>
<feature type="domain" description="B box-type" evidence="7">
    <location>
        <begin position="134"/>
        <end position="175"/>
    </location>
</feature>
<dbReference type="OMA" id="KHELATD"/>
<dbReference type="OrthoDB" id="6270329at2759"/>
<sequence length="308" mass="35781">MQTEDLKDELTCALCLQVYQDPVRLPCLHSFCLKCIEEAWAQTPGAGKFECPQCRQIFNRRPSLERKATGVHYRRSESPTDSPHLMCEYCIENPTPAVKTCLKCETSFCSQHVKPHLLKEYYKDHTLIEPVRNFKERQCFDHKKVLEFYCNDDAECVCGSCIVTGKHKSHTLLSLDQAQSAIKVKLEKEFEKIDDIQRNCSSKKEELERSEAEIKTQINQIKEKLSKNFSEWRRKLDEDEESTMRVIDEEGLQALSQIRSCSEALNSKMEQIALIDREIQSFLQKDPLSIIQVHLQYIWPLLGKGNFL</sequence>
<evidence type="ECO:0000259" key="6">
    <source>
        <dbReference type="PROSITE" id="PS50089"/>
    </source>
</evidence>
<dbReference type="InterPro" id="IPR000315">
    <property type="entry name" value="Znf_B-box"/>
</dbReference>
<evidence type="ECO:0000313" key="9">
    <source>
        <dbReference type="Proteomes" id="UP000287033"/>
    </source>
</evidence>
<dbReference type="STRING" id="137246.A0A401REC3"/>
<dbReference type="PANTHER" id="PTHR25465:SF14">
    <property type="entry name" value="E3 UBIQUITIN-PROTEIN LIGASE TRIM65"/>
    <property type="match status" value="1"/>
</dbReference>
<dbReference type="PROSITE" id="PS00518">
    <property type="entry name" value="ZF_RING_1"/>
    <property type="match status" value="1"/>
</dbReference>
<dbReference type="Pfam" id="PF00643">
    <property type="entry name" value="zf-B_box"/>
    <property type="match status" value="1"/>
</dbReference>
<dbReference type="SMART" id="SM00336">
    <property type="entry name" value="BBOX"/>
    <property type="match status" value="1"/>
</dbReference>
<dbReference type="Pfam" id="PF13445">
    <property type="entry name" value="zf-RING_UBOX"/>
    <property type="match status" value="1"/>
</dbReference>
<keyword evidence="1" id="KW-0479">Metal-binding</keyword>
<evidence type="ECO:0000313" key="8">
    <source>
        <dbReference type="EMBL" id="GCC16488.1"/>
    </source>
</evidence>
<keyword evidence="2 4" id="KW-0863">Zinc-finger</keyword>
<dbReference type="InterPro" id="IPR027370">
    <property type="entry name" value="Znf-RING_euk"/>
</dbReference>
<dbReference type="PROSITE" id="PS50119">
    <property type="entry name" value="ZF_BBOX"/>
    <property type="match status" value="1"/>
</dbReference>
<evidence type="ECO:0000256" key="3">
    <source>
        <dbReference type="ARBA" id="ARBA00022833"/>
    </source>
</evidence>
<evidence type="ECO:0000256" key="1">
    <source>
        <dbReference type="ARBA" id="ARBA00022723"/>
    </source>
</evidence>
<dbReference type="EMBL" id="BEZZ01002509">
    <property type="protein sequence ID" value="GCC16488.1"/>
    <property type="molecule type" value="Genomic_DNA"/>
</dbReference>
<evidence type="ECO:0000259" key="7">
    <source>
        <dbReference type="PROSITE" id="PS50119"/>
    </source>
</evidence>
<accession>A0A401REC3</accession>
<dbReference type="SMART" id="SM00184">
    <property type="entry name" value="RING"/>
    <property type="match status" value="1"/>
</dbReference>
<dbReference type="Gene3D" id="3.30.160.60">
    <property type="entry name" value="Classic Zinc Finger"/>
    <property type="match status" value="1"/>
</dbReference>
<protein>
    <recommendedName>
        <fullName evidence="10">RING-type domain-containing protein</fullName>
    </recommendedName>
</protein>
<feature type="coiled-coil region" evidence="5">
    <location>
        <begin position="186"/>
        <end position="242"/>
    </location>
</feature>
<dbReference type="InterPro" id="IPR017907">
    <property type="entry name" value="Znf_RING_CS"/>
</dbReference>
<comment type="caution">
    <text evidence="8">The sequence shown here is derived from an EMBL/GenBank/DDBJ whole genome shotgun (WGS) entry which is preliminary data.</text>
</comment>
<dbReference type="AlphaFoldDB" id="A0A401REC3"/>
<evidence type="ECO:0000256" key="4">
    <source>
        <dbReference type="PROSITE-ProRule" id="PRU00024"/>
    </source>
</evidence>
<evidence type="ECO:0000256" key="5">
    <source>
        <dbReference type="SAM" id="Coils"/>
    </source>
</evidence>
<keyword evidence="9" id="KW-1185">Reference proteome</keyword>
<evidence type="ECO:0008006" key="10">
    <source>
        <dbReference type="Google" id="ProtNLM"/>
    </source>
</evidence>
<dbReference type="InterPro" id="IPR051051">
    <property type="entry name" value="E3_ubiq-ligase_TRIM/RNF"/>
</dbReference>
<dbReference type="PROSITE" id="PS50089">
    <property type="entry name" value="ZF_RING_2"/>
    <property type="match status" value="1"/>
</dbReference>
<feature type="domain" description="RING-type" evidence="6">
    <location>
        <begin position="12"/>
        <end position="55"/>
    </location>
</feature>
<dbReference type="Gene3D" id="4.10.830.40">
    <property type="match status" value="1"/>
</dbReference>